<feature type="compositionally biased region" description="Basic and acidic residues" evidence="1">
    <location>
        <begin position="1"/>
        <end position="26"/>
    </location>
</feature>
<dbReference type="GO" id="GO:0000502">
    <property type="term" value="C:proteasome complex"/>
    <property type="evidence" value="ECO:0007669"/>
    <property type="project" value="UniProtKB-KW"/>
</dbReference>
<feature type="non-terminal residue" evidence="3">
    <location>
        <position position="1"/>
    </location>
</feature>
<evidence type="ECO:0000313" key="4">
    <source>
        <dbReference type="Proteomes" id="UP000886998"/>
    </source>
</evidence>
<evidence type="ECO:0000256" key="1">
    <source>
        <dbReference type="SAM" id="MobiDB-lite"/>
    </source>
</evidence>
<dbReference type="Pfam" id="PF17781">
    <property type="entry name" value="RPN1_RPN2_N"/>
    <property type="match status" value="1"/>
</dbReference>
<proteinExistence type="predicted"/>
<dbReference type="InterPro" id="IPR040892">
    <property type="entry name" value="RPN1_N"/>
</dbReference>
<comment type="caution">
    <text evidence="3">The sequence shown here is derived from an EMBL/GenBank/DDBJ whole genome shotgun (WGS) entry which is preliminary data.</text>
</comment>
<keyword evidence="3" id="KW-0647">Proteasome</keyword>
<dbReference type="Proteomes" id="UP000886998">
    <property type="component" value="Unassembled WGS sequence"/>
</dbReference>
<accession>A0A8X6WNE2</accession>
<name>A0A8X6WNE2_9ARAC</name>
<evidence type="ECO:0000313" key="3">
    <source>
        <dbReference type="EMBL" id="GFY38392.1"/>
    </source>
</evidence>
<sequence length="106" mass="12336">MKERVKVPAEDPKEGSKEKKEKKVEEEKEPDLSDEDKALQDELNTYIQILTEDKTDLYLPTLNQLRVKIRASTTSMTSVPKPLKFLRPHFDTLKQLYDKYPNGDAK</sequence>
<protein>
    <submittedName>
        <fullName evidence="3">26S proteasome non-ATPase regulatory subunit 2</fullName>
    </submittedName>
</protein>
<dbReference type="EMBL" id="BMAV01000822">
    <property type="protein sequence ID" value="GFY38392.1"/>
    <property type="molecule type" value="Genomic_DNA"/>
</dbReference>
<organism evidence="3 4">
    <name type="scientific">Trichonephila inaurata madagascariensis</name>
    <dbReference type="NCBI Taxonomy" id="2747483"/>
    <lineage>
        <taxon>Eukaryota</taxon>
        <taxon>Metazoa</taxon>
        <taxon>Ecdysozoa</taxon>
        <taxon>Arthropoda</taxon>
        <taxon>Chelicerata</taxon>
        <taxon>Arachnida</taxon>
        <taxon>Araneae</taxon>
        <taxon>Araneomorphae</taxon>
        <taxon>Entelegynae</taxon>
        <taxon>Araneoidea</taxon>
        <taxon>Nephilidae</taxon>
        <taxon>Trichonephila</taxon>
        <taxon>Trichonephila inaurata</taxon>
    </lineage>
</organism>
<feature type="domain" description="RPN1 N-terminal" evidence="2">
    <location>
        <begin position="43"/>
        <end position="106"/>
    </location>
</feature>
<keyword evidence="4" id="KW-1185">Reference proteome</keyword>
<reference evidence="3" key="1">
    <citation type="submission" date="2020-08" db="EMBL/GenBank/DDBJ databases">
        <title>Multicomponent nature underlies the extraordinary mechanical properties of spider dragline silk.</title>
        <authorList>
            <person name="Kono N."/>
            <person name="Nakamura H."/>
            <person name="Mori M."/>
            <person name="Yoshida Y."/>
            <person name="Ohtoshi R."/>
            <person name="Malay A.D."/>
            <person name="Moran D.A.P."/>
            <person name="Tomita M."/>
            <person name="Numata K."/>
            <person name="Arakawa K."/>
        </authorList>
    </citation>
    <scope>NUCLEOTIDE SEQUENCE</scope>
</reference>
<dbReference type="OrthoDB" id="10252509at2759"/>
<evidence type="ECO:0000259" key="2">
    <source>
        <dbReference type="Pfam" id="PF17781"/>
    </source>
</evidence>
<feature type="region of interest" description="Disordered" evidence="1">
    <location>
        <begin position="1"/>
        <end position="37"/>
    </location>
</feature>
<gene>
    <name evidence="3" type="primary">PSMD2</name>
    <name evidence="3" type="ORF">TNIN_90451</name>
</gene>
<dbReference type="AlphaFoldDB" id="A0A8X6WNE2"/>